<name>R3WLB3_9ENTE</name>
<reference evidence="2 3" key="1">
    <citation type="submission" date="2013-02" db="EMBL/GenBank/DDBJ databases">
        <title>The Genome Sequence of Enterococcus phoeniculicola BAA-412.</title>
        <authorList>
            <consortium name="The Broad Institute Genome Sequencing Platform"/>
            <consortium name="The Broad Institute Genome Sequencing Center for Infectious Disease"/>
            <person name="Earl A.M."/>
            <person name="Gilmore M.S."/>
            <person name="Lebreton F."/>
            <person name="Walker B."/>
            <person name="Young S.K."/>
            <person name="Zeng Q."/>
            <person name="Gargeya S."/>
            <person name="Fitzgerald M."/>
            <person name="Haas B."/>
            <person name="Abouelleil A."/>
            <person name="Alvarado L."/>
            <person name="Arachchi H.M."/>
            <person name="Berlin A.M."/>
            <person name="Chapman S.B."/>
            <person name="Dewar J."/>
            <person name="Goldberg J."/>
            <person name="Griggs A."/>
            <person name="Gujja S."/>
            <person name="Hansen M."/>
            <person name="Howarth C."/>
            <person name="Imamovic A."/>
            <person name="Larimer J."/>
            <person name="McCowan C."/>
            <person name="Murphy C."/>
            <person name="Neiman D."/>
            <person name="Pearson M."/>
            <person name="Priest M."/>
            <person name="Roberts A."/>
            <person name="Saif S."/>
            <person name="Shea T."/>
            <person name="Sisk P."/>
            <person name="Sykes S."/>
            <person name="Wortman J."/>
            <person name="Nusbaum C."/>
            <person name="Birren B."/>
        </authorList>
    </citation>
    <scope>NUCLEOTIDE SEQUENCE [LARGE SCALE GENOMIC DNA]</scope>
    <source>
        <strain evidence="2 3">ATCC BAA-412</strain>
    </source>
</reference>
<proteinExistence type="predicted"/>
<gene>
    <name evidence="2" type="ORF">UC3_03013</name>
</gene>
<keyword evidence="1" id="KW-1133">Transmembrane helix</keyword>
<dbReference type="AlphaFoldDB" id="R3WLB3"/>
<evidence type="ECO:0000256" key="1">
    <source>
        <dbReference type="SAM" id="Phobius"/>
    </source>
</evidence>
<dbReference type="EMBL" id="AJAT01000017">
    <property type="protein sequence ID" value="EOL42660.1"/>
    <property type="molecule type" value="Genomic_DNA"/>
</dbReference>
<dbReference type="STRING" id="154621.RV11_GL002983"/>
<dbReference type="Proteomes" id="UP000013785">
    <property type="component" value="Unassembled WGS sequence"/>
</dbReference>
<comment type="caution">
    <text evidence="2">The sequence shown here is derived from an EMBL/GenBank/DDBJ whole genome shotgun (WGS) entry which is preliminary data.</text>
</comment>
<feature type="transmembrane region" description="Helical" evidence="1">
    <location>
        <begin position="12"/>
        <end position="32"/>
    </location>
</feature>
<evidence type="ECO:0000313" key="2">
    <source>
        <dbReference type="EMBL" id="EOL42660.1"/>
    </source>
</evidence>
<sequence>MLPEKILVMRLRYVLLFSIIGIALAIVIGQMIGIGVQATATVTIITSSIIAGKYRSKFEEMERGKRV</sequence>
<keyword evidence="3" id="KW-1185">Reference proteome</keyword>
<organism evidence="2 3">
    <name type="scientific">Enterococcus phoeniculicola ATCC BAA-412</name>
    <dbReference type="NCBI Taxonomy" id="1158610"/>
    <lineage>
        <taxon>Bacteria</taxon>
        <taxon>Bacillati</taxon>
        <taxon>Bacillota</taxon>
        <taxon>Bacilli</taxon>
        <taxon>Lactobacillales</taxon>
        <taxon>Enterococcaceae</taxon>
        <taxon>Enterococcus</taxon>
    </lineage>
</organism>
<keyword evidence="1" id="KW-0812">Transmembrane</keyword>
<dbReference type="eggNOG" id="ENOG50307XR">
    <property type="taxonomic scope" value="Bacteria"/>
</dbReference>
<accession>R3WLB3</accession>
<dbReference type="HOGENOM" id="CLU_190572_0_0_9"/>
<keyword evidence="1" id="KW-0472">Membrane</keyword>
<protein>
    <submittedName>
        <fullName evidence="2">Uncharacterized protein</fullName>
    </submittedName>
</protein>
<dbReference type="PATRIC" id="fig|1158610.3.peg.2996"/>
<evidence type="ECO:0000313" key="3">
    <source>
        <dbReference type="Proteomes" id="UP000013785"/>
    </source>
</evidence>